<comment type="caution">
    <text evidence="11">The sequence shown here is derived from an EMBL/GenBank/DDBJ whole genome shotgun (WGS) entry which is preliminary data.</text>
</comment>
<comment type="function">
    <text evidence="9">This protein specifically catalyzes the removal of signal peptides from prolipoproteins.</text>
</comment>
<protein>
    <recommendedName>
        <fullName evidence="9">Lipoprotein signal peptidase</fullName>
        <ecNumber evidence="9">3.4.23.36</ecNumber>
    </recommendedName>
    <alternativeName>
        <fullName evidence="9">Prolipoprotein signal peptidase</fullName>
    </alternativeName>
    <alternativeName>
        <fullName evidence="9">Signal peptidase II</fullName>
        <shortName evidence="9">SPase II</shortName>
    </alternativeName>
</protein>
<evidence type="ECO:0000256" key="6">
    <source>
        <dbReference type="ARBA" id="ARBA00022801"/>
    </source>
</evidence>
<comment type="caution">
    <text evidence="9">Lacks conserved residue(s) required for the propagation of feature annotation.</text>
</comment>
<sequence length="159" mass="16272">MTKLAPRRAVLVAGAAAVAVTDLLVKAWAESALEAGLALGPVDLVLSHNPGVAFSLGADAPAALVVALTGLVIVAIAVVAWRAAPTWDCWRLAAVTAILGGGCGNWIDRSLDGVVTDYLHSGWWPTFNLADTAIVTGVVLLALLELRSPRQPAGTDTSG</sequence>
<feature type="transmembrane region" description="Helical" evidence="9">
    <location>
        <begin position="127"/>
        <end position="144"/>
    </location>
</feature>
<dbReference type="GO" id="GO:0004190">
    <property type="term" value="F:aspartic-type endopeptidase activity"/>
    <property type="evidence" value="ECO:0007669"/>
    <property type="project" value="UniProtKB-UniRule"/>
</dbReference>
<dbReference type="HAMAP" id="MF_00161">
    <property type="entry name" value="LspA"/>
    <property type="match status" value="1"/>
</dbReference>
<comment type="pathway">
    <text evidence="9">Protein modification; lipoprotein biosynthesis (signal peptide cleavage).</text>
</comment>
<keyword evidence="7 9" id="KW-1133">Transmembrane helix</keyword>
<evidence type="ECO:0000256" key="1">
    <source>
        <dbReference type="ARBA" id="ARBA00006139"/>
    </source>
</evidence>
<dbReference type="EMBL" id="VIUW01000002">
    <property type="protein sequence ID" value="TWD15781.1"/>
    <property type="molecule type" value="Genomic_DNA"/>
</dbReference>
<keyword evidence="12" id="KW-1185">Reference proteome</keyword>
<dbReference type="PANTHER" id="PTHR33695">
    <property type="entry name" value="LIPOPROTEIN SIGNAL PEPTIDASE"/>
    <property type="match status" value="1"/>
</dbReference>
<gene>
    <name evidence="9" type="primary">lspA</name>
    <name evidence="11" type="ORF">FB557_1309</name>
</gene>
<organism evidence="11 12">
    <name type="scientific">Marihabitans asiaticum</name>
    <dbReference type="NCBI Taxonomy" id="415218"/>
    <lineage>
        <taxon>Bacteria</taxon>
        <taxon>Bacillati</taxon>
        <taxon>Actinomycetota</taxon>
        <taxon>Actinomycetes</taxon>
        <taxon>Micrococcales</taxon>
        <taxon>Intrasporangiaceae</taxon>
        <taxon>Marihabitans</taxon>
    </lineage>
</organism>
<feature type="transmembrane region" description="Helical" evidence="9">
    <location>
        <begin position="88"/>
        <end position="107"/>
    </location>
</feature>
<evidence type="ECO:0000313" key="12">
    <source>
        <dbReference type="Proteomes" id="UP000315628"/>
    </source>
</evidence>
<keyword evidence="2 9" id="KW-1003">Cell membrane</keyword>
<dbReference type="GO" id="GO:0005886">
    <property type="term" value="C:plasma membrane"/>
    <property type="evidence" value="ECO:0007669"/>
    <property type="project" value="UniProtKB-SubCell"/>
</dbReference>
<keyword evidence="6 9" id="KW-0378">Hydrolase</keyword>
<dbReference type="GO" id="GO:0006508">
    <property type="term" value="P:proteolysis"/>
    <property type="evidence" value="ECO:0007669"/>
    <property type="project" value="UniProtKB-KW"/>
</dbReference>
<keyword evidence="8 9" id="KW-0472">Membrane</keyword>
<evidence type="ECO:0000256" key="3">
    <source>
        <dbReference type="ARBA" id="ARBA00022670"/>
    </source>
</evidence>
<evidence type="ECO:0000256" key="10">
    <source>
        <dbReference type="RuleBase" id="RU004181"/>
    </source>
</evidence>
<keyword evidence="3 9" id="KW-0645">Protease</keyword>
<accession>A0A560WDP2</accession>
<dbReference type="EC" id="3.4.23.36" evidence="9"/>
<dbReference type="AlphaFoldDB" id="A0A560WDP2"/>
<evidence type="ECO:0000256" key="7">
    <source>
        <dbReference type="ARBA" id="ARBA00022989"/>
    </source>
</evidence>
<comment type="similarity">
    <text evidence="1 9 10">Belongs to the peptidase A8 family.</text>
</comment>
<dbReference type="OrthoDB" id="4308908at2"/>
<dbReference type="RefSeq" id="WP_006593163.1">
    <property type="nucleotide sequence ID" value="NZ_BAAAYT010000001.1"/>
</dbReference>
<evidence type="ECO:0000256" key="5">
    <source>
        <dbReference type="ARBA" id="ARBA00022750"/>
    </source>
</evidence>
<comment type="catalytic activity">
    <reaction evidence="9">
        <text>Release of signal peptides from bacterial membrane prolipoproteins. Hydrolyzes -Xaa-Yaa-Zaa-|-(S,diacylglyceryl)Cys-, in which Xaa is hydrophobic (preferably Leu), and Yaa (Ala or Ser) and Zaa (Gly or Ala) have small, neutral side chains.</text>
        <dbReference type="EC" id="3.4.23.36"/>
    </reaction>
</comment>
<keyword evidence="5 9" id="KW-0064">Aspartyl protease</keyword>
<dbReference type="Pfam" id="PF01252">
    <property type="entry name" value="Peptidase_A8"/>
    <property type="match status" value="1"/>
</dbReference>
<feature type="active site" evidence="9">
    <location>
        <position position="131"/>
    </location>
</feature>
<evidence type="ECO:0000313" key="11">
    <source>
        <dbReference type="EMBL" id="TWD15781.1"/>
    </source>
</evidence>
<comment type="subcellular location">
    <subcellularLocation>
        <location evidence="9">Cell membrane</location>
        <topology evidence="9">Multi-pass membrane protein</topology>
    </subcellularLocation>
</comment>
<evidence type="ECO:0000256" key="9">
    <source>
        <dbReference type="HAMAP-Rule" id="MF_00161"/>
    </source>
</evidence>
<dbReference type="PANTHER" id="PTHR33695:SF1">
    <property type="entry name" value="LIPOPROTEIN SIGNAL PEPTIDASE"/>
    <property type="match status" value="1"/>
</dbReference>
<evidence type="ECO:0000256" key="2">
    <source>
        <dbReference type="ARBA" id="ARBA00022475"/>
    </source>
</evidence>
<proteinExistence type="inferred from homology"/>
<name>A0A560WDP2_9MICO</name>
<dbReference type="InterPro" id="IPR001872">
    <property type="entry name" value="Peptidase_A8"/>
</dbReference>
<keyword evidence="4 9" id="KW-0812">Transmembrane</keyword>
<feature type="transmembrane region" description="Helical" evidence="9">
    <location>
        <begin position="53"/>
        <end position="81"/>
    </location>
</feature>
<evidence type="ECO:0000256" key="8">
    <source>
        <dbReference type="ARBA" id="ARBA00023136"/>
    </source>
</evidence>
<dbReference type="UniPathway" id="UPA00665"/>
<evidence type="ECO:0000256" key="4">
    <source>
        <dbReference type="ARBA" id="ARBA00022692"/>
    </source>
</evidence>
<dbReference type="PRINTS" id="PR00781">
    <property type="entry name" value="LIPOSIGPTASE"/>
</dbReference>
<reference evidence="11 12" key="1">
    <citation type="submission" date="2019-06" db="EMBL/GenBank/DDBJ databases">
        <title>Sequencing the genomes of 1000 actinobacteria strains.</title>
        <authorList>
            <person name="Klenk H.-P."/>
        </authorList>
    </citation>
    <scope>NUCLEOTIDE SEQUENCE [LARGE SCALE GENOMIC DNA]</scope>
    <source>
        <strain evidence="11 12">DSM 18935</strain>
    </source>
</reference>
<dbReference type="Proteomes" id="UP000315628">
    <property type="component" value="Unassembled WGS sequence"/>
</dbReference>
<feature type="active site" evidence="9">
    <location>
        <position position="117"/>
    </location>
</feature>